<dbReference type="Proteomes" id="UP000265520">
    <property type="component" value="Unassembled WGS sequence"/>
</dbReference>
<dbReference type="AlphaFoldDB" id="A0A392RV21"/>
<proteinExistence type="predicted"/>
<protein>
    <submittedName>
        <fullName evidence="2">Uncharacterized protein</fullName>
    </submittedName>
</protein>
<reference evidence="2 3" key="1">
    <citation type="journal article" date="2018" name="Front. Plant Sci.">
        <title>Red Clover (Trifolium pratense) and Zigzag Clover (T. medium) - A Picture of Genomic Similarities and Differences.</title>
        <authorList>
            <person name="Dluhosova J."/>
            <person name="Istvanek J."/>
            <person name="Nedelnik J."/>
            <person name="Repkova J."/>
        </authorList>
    </citation>
    <scope>NUCLEOTIDE SEQUENCE [LARGE SCALE GENOMIC DNA]</scope>
    <source>
        <strain evidence="3">cv. 10/8</strain>
        <tissue evidence="2">Leaf</tissue>
    </source>
</reference>
<name>A0A392RV21_9FABA</name>
<keyword evidence="3" id="KW-1185">Reference proteome</keyword>
<accession>A0A392RV21</accession>
<organism evidence="2 3">
    <name type="scientific">Trifolium medium</name>
    <dbReference type="NCBI Taxonomy" id="97028"/>
    <lineage>
        <taxon>Eukaryota</taxon>
        <taxon>Viridiplantae</taxon>
        <taxon>Streptophyta</taxon>
        <taxon>Embryophyta</taxon>
        <taxon>Tracheophyta</taxon>
        <taxon>Spermatophyta</taxon>
        <taxon>Magnoliopsida</taxon>
        <taxon>eudicotyledons</taxon>
        <taxon>Gunneridae</taxon>
        <taxon>Pentapetalae</taxon>
        <taxon>rosids</taxon>
        <taxon>fabids</taxon>
        <taxon>Fabales</taxon>
        <taxon>Fabaceae</taxon>
        <taxon>Papilionoideae</taxon>
        <taxon>50 kb inversion clade</taxon>
        <taxon>NPAAA clade</taxon>
        <taxon>Hologalegina</taxon>
        <taxon>IRL clade</taxon>
        <taxon>Trifolieae</taxon>
        <taxon>Trifolium</taxon>
    </lineage>
</organism>
<sequence>METEDGEWTRPPTRKNRSMNQPTIHGANDNHETNINFSGGGVISSGTTQTDPREKPQ</sequence>
<evidence type="ECO:0000313" key="2">
    <source>
        <dbReference type="EMBL" id="MCI40022.1"/>
    </source>
</evidence>
<evidence type="ECO:0000313" key="3">
    <source>
        <dbReference type="Proteomes" id="UP000265520"/>
    </source>
</evidence>
<feature type="non-terminal residue" evidence="2">
    <location>
        <position position="57"/>
    </location>
</feature>
<evidence type="ECO:0000256" key="1">
    <source>
        <dbReference type="SAM" id="MobiDB-lite"/>
    </source>
</evidence>
<comment type="caution">
    <text evidence="2">The sequence shown here is derived from an EMBL/GenBank/DDBJ whole genome shotgun (WGS) entry which is preliminary data.</text>
</comment>
<feature type="region of interest" description="Disordered" evidence="1">
    <location>
        <begin position="1"/>
        <end position="57"/>
    </location>
</feature>
<dbReference type="EMBL" id="LXQA010274846">
    <property type="protein sequence ID" value="MCI40022.1"/>
    <property type="molecule type" value="Genomic_DNA"/>
</dbReference>